<feature type="transmembrane region" description="Helical" evidence="1">
    <location>
        <begin position="357"/>
        <end position="378"/>
    </location>
</feature>
<organism evidence="2 3">
    <name type="scientific">Brachyspira pilosicoli</name>
    <name type="common">Serpulina pilosicoli</name>
    <dbReference type="NCBI Taxonomy" id="52584"/>
    <lineage>
        <taxon>Bacteria</taxon>
        <taxon>Pseudomonadati</taxon>
        <taxon>Spirochaetota</taxon>
        <taxon>Spirochaetia</taxon>
        <taxon>Brachyspirales</taxon>
        <taxon>Brachyspiraceae</taxon>
        <taxon>Brachyspira</taxon>
    </lineage>
</organism>
<feature type="transmembrane region" description="Helical" evidence="1">
    <location>
        <begin position="176"/>
        <end position="195"/>
    </location>
</feature>
<reference evidence="2" key="1">
    <citation type="submission" date="2022-06" db="EMBL/GenBank/DDBJ databases">
        <title>Brachyspira pilosicoli from pigs in Switzerland.</title>
        <authorList>
            <person name="Schmitt S."/>
            <person name="Arnold M."/>
            <person name="Rossano A."/>
            <person name="Perreten V."/>
        </authorList>
    </citation>
    <scope>NUCLEOTIDE SEQUENCE</scope>
    <source>
        <strain evidence="2">MEI4028</strain>
    </source>
</reference>
<feature type="transmembrane region" description="Helical" evidence="1">
    <location>
        <begin position="57"/>
        <end position="74"/>
    </location>
</feature>
<keyword evidence="1" id="KW-0472">Membrane</keyword>
<evidence type="ECO:0000313" key="2">
    <source>
        <dbReference type="EMBL" id="WIH95212.1"/>
    </source>
</evidence>
<dbReference type="RefSeq" id="WP_284601935.1">
    <property type="nucleotide sequence ID" value="NZ_CP098748.1"/>
</dbReference>
<sequence>MKVYYDAGKIPTKGARFSSSQIIDEYNTTPKIPGGAYYILYSTFYKLSNNNWYISKIINYVFNSIIIFIFLFWIYKRFNILVFNVTTLLLLSNPFLLSSIVDYWNPNYTLIFSFIFLILLTEYIFDYKEIYVRLSSVFMFPLLAIMSQTHINAFLYLVPTLIIYLLINFKKTKKYILFFLLGIFLSFLLYLPYLIEEINNGFINTKMIFSGIGSYKRLDFPPLHALIIFPTNEMSIFYGGRFNAIIHFWFSNPYFIVGVLFLIVNLLFSAMCFCLSLYYSLNIKYIAKSIQEEKLISVLRFLFLFVIVNIIILVVLKMKSGPLYYLNCVFAFSFLPIIFFFTKNYDRILNNKKLKNIVYIYFLLNTFMVSIQMIRYIYEYERPYNIYNIEKFYEVLHNESLKYGDIAIINMYIGSHKNEYRDVSSFFYTNYYINENPNSKNIYILFDKIGSYNYNTINVNKNIEYLNSNAYVISSNNRLFLYKYTGTSAIKFPN</sequence>
<proteinExistence type="predicted"/>
<feature type="transmembrane region" description="Helical" evidence="1">
    <location>
        <begin position="298"/>
        <end position="318"/>
    </location>
</feature>
<name>A0AAJ6KDJ9_BRAPL</name>
<keyword evidence="1" id="KW-1133">Transmembrane helix</keyword>
<gene>
    <name evidence="2" type="ORF">NEH99_01430</name>
</gene>
<feature type="transmembrane region" description="Helical" evidence="1">
    <location>
        <begin position="153"/>
        <end position="169"/>
    </location>
</feature>
<feature type="transmembrane region" description="Helical" evidence="1">
    <location>
        <begin position="324"/>
        <end position="345"/>
    </location>
</feature>
<feature type="transmembrane region" description="Helical" evidence="1">
    <location>
        <begin position="107"/>
        <end position="125"/>
    </location>
</feature>
<keyword evidence="1" id="KW-0812">Transmembrane</keyword>
<feature type="transmembrane region" description="Helical" evidence="1">
    <location>
        <begin position="81"/>
        <end position="101"/>
    </location>
</feature>
<feature type="transmembrane region" description="Helical" evidence="1">
    <location>
        <begin position="254"/>
        <end position="278"/>
    </location>
</feature>
<dbReference type="AlphaFoldDB" id="A0AAJ6KDJ9"/>
<evidence type="ECO:0000313" key="3">
    <source>
        <dbReference type="Proteomes" id="UP001242021"/>
    </source>
</evidence>
<dbReference type="Proteomes" id="UP001242021">
    <property type="component" value="Chromosome"/>
</dbReference>
<evidence type="ECO:0000256" key="1">
    <source>
        <dbReference type="SAM" id="Phobius"/>
    </source>
</evidence>
<dbReference type="EMBL" id="CP098754">
    <property type="protein sequence ID" value="WIH95212.1"/>
    <property type="molecule type" value="Genomic_DNA"/>
</dbReference>
<protein>
    <submittedName>
        <fullName evidence="2">Uncharacterized protein</fullName>
    </submittedName>
</protein>
<accession>A0AAJ6KDJ9</accession>